<accession>D4DHG5</accession>
<evidence type="ECO:0000259" key="5">
    <source>
        <dbReference type="PROSITE" id="PS50897"/>
    </source>
</evidence>
<dbReference type="Pfam" id="PF10607">
    <property type="entry name" value="CTLH"/>
    <property type="match status" value="1"/>
</dbReference>
<dbReference type="HOGENOM" id="CLU_073203_0_0_1"/>
<dbReference type="PROSITE" id="PS50897">
    <property type="entry name" value="CTLH"/>
    <property type="match status" value="1"/>
</dbReference>
<organism evidence="6 7">
    <name type="scientific">Trichophyton verrucosum (strain HKI 0517)</name>
    <dbReference type="NCBI Taxonomy" id="663202"/>
    <lineage>
        <taxon>Eukaryota</taxon>
        <taxon>Fungi</taxon>
        <taxon>Dikarya</taxon>
        <taxon>Ascomycota</taxon>
        <taxon>Pezizomycotina</taxon>
        <taxon>Eurotiomycetes</taxon>
        <taxon>Eurotiomycetidae</taxon>
        <taxon>Onygenales</taxon>
        <taxon>Arthrodermataceae</taxon>
        <taxon>Trichophyton</taxon>
    </lineage>
</organism>
<dbReference type="PROSITE" id="PS50896">
    <property type="entry name" value="LISH"/>
    <property type="match status" value="1"/>
</dbReference>
<sequence length="235" mass="26129">MDYLVTNGYPSAANKFAAEANIPQRHDSDTVQERVEIRNAIYSGNIQAAIEKLNELNPQVISLRSSYLLDDKPELHFSLLRLQLIELIRNCITTPNADITPALDFATSQLAPRAPTAPQFIKELEETMSLLIFSPENLSAPLNELLDPAMRKTVAAKVNEAILQRQGSVSEARLRALVKLRVWSEKMARNSKKDIPDKLDIGFDNDATNGNETNGSASQDDVVMQERGDLDSMVH</sequence>
<evidence type="ECO:0000256" key="3">
    <source>
        <dbReference type="ARBA" id="ARBA00018741"/>
    </source>
</evidence>
<dbReference type="SMART" id="SM00668">
    <property type="entry name" value="CTLH"/>
    <property type="match status" value="1"/>
</dbReference>
<evidence type="ECO:0000313" key="6">
    <source>
        <dbReference type="EMBL" id="EFE38695.1"/>
    </source>
</evidence>
<dbReference type="InterPro" id="IPR006594">
    <property type="entry name" value="LisH"/>
</dbReference>
<comment type="caution">
    <text evidence="6">The sequence shown here is derived from an EMBL/GenBank/DDBJ whole genome shotgun (WGS) entry which is preliminary data.</text>
</comment>
<reference evidence="7" key="1">
    <citation type="journal article" date="2011" name="Genome Biol.">
        <title>Comparative and functional genomics provide insights into the pathogenicity of dermatophytic fungi.</title>
        <authorList>
            <person name="Burmester A."/>
            <person name="Shelest E."/>
            <person name="Gloeckner G."/>
            <person name="Heddergott C."/>
            <person name="Schindler S."/>
            <person name="Staib P."/>
            <person name="Heidel A."/>
            <person name="Felder M."/>
            <person name="Petzold A."/>
            <person name="Szafranski K."/>
            <person name="Feuermann M."/>
            <person name="Pedruzzi I."/>
            <person name="Priebe S."/>
            <person name="Groth M."/>
            <person name="Winkler R."/>
            <person name="Li W."/>
            <person name="Kniemeyer O."/>
            <person name="Schroeckh V."/>
            <person name="Hertweck C."/>
            <person name="Hube B."/>
            <person name="White T.C."/>
            <person name="Platzer M."/>
            <person name="Guthke R."/>
            <person name="Heitman J."/>
            <person name="Woestemeyer J."/>
            <person name="Zipfel P.F."/>
            <person name="Monod M."/>
            <person name="Brakhage A.A."/>
        </authorList>
    </citation>
    <scope>NUCLEOTIDE SEQUENCE [LARGE SCALE GENOMIC DNA]</scope>
    <source>
        <strain evidence="7">HKI 0517</strain>
    </source>
</reference>
<feature type="domain" description="CTLH" evidence="5">
    <location>
        <begin position="30"/>
        <end position="95"/>
    </location>
</feature>
<evidence type="ECO:0000313" key="7">
    <source>
        <dbReference type="Proteomes" id="UP000008383"/>
    </source>
</evidence>
<evidence type="ECO:0000256" key="2">
    <source>
        <dbReference type="ARBA" id="ARBA00017917"/>
    </source>
</evidence>
<evidence type="ECO:0000256" key="1">
    <source>
        <dbReference type="ARBA" id="ARBA00002343"/>
    </source>
</evidence>
<feature type="compositionally biased region" description="Polar residues" evidence="4">
    <location>
        <begin position="206"/>
        <end position="219"/>
    </location>
</feature>
<dbReference type="EMBL" id="ACYE01000380">
    <property type="protein sequence ID" value="EFE38695.1"/>
    <property type="molecule type" value="Genomic_DNA"/>
</dbReference>
<name>D4DHG5_TRIVH</name>
<protein>
    <recommendedName>
        <fullName evidence="3">Protein FYV10</fullName>
    </recommendedName>
    <alternativeName>
        <fullName evidence="2">Protein fyv10</fullName>
    </alternativeName>
</protein>
<dbReference type="Proteomes" id="UP000008383">
    <property type="component" value="Unassembled WGS sequence"/>
</dbReference>
<dbReference type="GeneID" id="9577662"/>
<keyword evidence="7" id="KW-1185">Reference proteome</keyword>
<dbReference type="InterPro" id="IPR050618">
    <property type="entry name" value="Ubq-SigPath_Reg"/>
</dbReference>
<dbReference type="KEGG" id="tve:TRV_06621"/>
<dbReference type="RefSeq" id="XP_003019340.1">
    <property type="nucleotide sequence ID" value="XM_003019294.1"/>
</dbReference>
<dbReference type="InterPro" id="IPR006595">
    <property type="entry name" value="CTLH_C"/>
</dbReference>
<dbReference type="PANTHER" id="PTHR12864">
    <property type="entry name" value="RAN BINDING PROTEIN 9-RELATED"/>
    <property type="match status" value="1"/>
</dbReference>
<dbReference type="InterPro" id="IPR024964">
    <property type="entry name" value="CTLH/CRA"/>
</dbReference>
<evidence type="ECO:0000256" key="4">
    <source>
        <dbReference type="SAM" id="MobiDB-lite"/>
    </source>
</evidence>
<proteinExistence type="predicted"/>
<dbReference type="AlphaFoldDB" id="D4DHG5"/>
<comment type="function">
    <text evidence="1">Involved in the proteasome-dependent degradation of fructose-1,6-bisphosphatase.</text>
</comment>
<dbReference type="InterPro" id="IPR013144">
    <property type="entry name" value="CRA_dom"/>
</dbReference>
<feature type="compositionally biased region" description="Basic and acidic residues" evidence="4">
    <location>
        <begin position="224"/>
        <end position="235"/>
    </location>
</feature>
<dbReference type="OrthoDB" id="2415936at2759"/>
<feature type="region of interest" description="Disordered" evidence="4">
    <location>
        <begin position="195"/>
        <end position="235"/>
    </location>
</feature>
<gene>
    <name evidence="6" type="ORF">TRV_06621</name>
</gene>
<dbReference type="SMART" id="SM00757">
    <property type="entry name" value="CRA"/>
    <property type="match status" value="1"/>
</dbReference>